<comment type="caution">
    <text evidence="2">The sequence shown here is derived from an EMBL/GenBank/DDBJ whole genome shotgun (WGS) entry which is preliminary data.</text>
</comment>
<keyword evidence="3" id="KW-1185">Reference proteome</keyword>
<dbReference type="Pfam" id="PF04149">
    <property type="entry name" value="DUF397"/>
    <property type="match status" value="1"/>
</dbReference>
<dbReference type="InterPro" id="IPR007278">
    <property type="entry name" value="DUF397"/>
</dbReference>
<organism evidence="2 3">
    <name type="scientific">Actinomadura namibiensis</name>
    <dbReference type="NCBI Taxonomy" id="182080"/>
    <lineage>
        <taxon>Bacteria</taxon>
        <taxon>Bacillati</taxon>
        <taxon>Actinomycetota</taxon>
        <taxon>Actinomycetes</taxon>
        <taxon>Streptosporangiales</taxon>
        <taxon>Thermomonosporaceae</taxon>
        <taxon>Actinomadura</taxon>
    </lineage>
</organism>
<accession>A0A7W3LMV8</accession>
<evidence type="ECO:0000259" key="1">
    <source>
        <dbReference type="Pfam" id="PF04149"/>
    </source>
</evidence>
<evidence type="ECO:0000313" key="3">
    <source>
        <dbReference type="Proteomes" id="UP000572680"/>
    </source>
</evidence>
<name>A0A7W3LMV8_ACTNM</name>
<dbReference type="RefSeq" id="WP_182843455.1">
    <property type="nucleotide sequence ID" value="NZ_BAAALP010000009.1"/>
</dbReference>
<evidence type="ECO:0000313" key="2">
    <source>
        <dbReference type="EMBL" id="MBA8951068.1"/>
    </source>
</evidence>
<dbReference type="AlphaFoldDB" id="A0A7W3LMV8"/>
<feature type="domain" description="DUF397" evidence="1">
    <location>
        <begin position="2"/>
        <end position="56"/>
    </location>
</feature>
<dbReference type="Proteomes" id="UP000572680">
    <property type="component" value="Unassembled WGS sequence"/>
</dbReference>
<proteinExistence type="predicted"/>
<dbReference type="EMBL" id="JACJIA010000003">
    <property type="protein sequence ID" value="MBA8951068.1"/>
    <property type="molecule type" value="Genomic_DNA"/>
</dbReference>
<gene>
    <name evidence="2" type="ORF">HNR61_002699</name>
</gene>
<reference evidence="2 3" key="1">
    <citation type="submission" date="2020-08" db="EMBL/GenBank/DDBJ databases">
        <title>Genomic Encyclopedia of Type Strains, Phase IV (KMG-IV): sequencing the most valuable type-strain genomes for metagenomic binning, comparative biology and taxonomic classification.</title>
        <authorList>
            <person name="Goeker M."/>
        </authorList>
    </citation>
    <scope>NUCLEOTIDE SEQUENCE [LARGE SCALE GENOMIC DNA]</scope>
    <source>
        <strain evidence="2 3">DSM 44197</strain>
    </source>
</reference>
<protein>
    <recommendedName>
        <fullName evidence="1">DUF397 domain-containing protein</fullName>
    </recommendedName>
</protein>
<sequence>MVQWRKSTRSSGAENTDCVEVAAFFGSVAVRDSKAPDSGHLAISRADFDALVAQVKQGSSES</sequence>